<evidence type="ECO:0000259" key="5">
    <source>
        <dbReference type="PROSITE" id="PS50110"/>
    </source>
</evidence>
<dbReference type="PROSITE" id="PS50887">
    <property type="entry name" value="GGDEF"/>
    <property type="match status" value="1"/>
</dbReference>
<evidence type="ECO:0000313" key="7">
    <source>
        <dbReference type="EMBL" id="SFD02490.1"/>
    </source>
</evidence>
<sequence>MSDEEQKQTILVVDDEPANIQALGNLLKDEYRIRIANSGEKALAMVQDGDQPPPDLILLDIQMPGIDGYEVCRRLKAQPETSGIAIIFVTARDSASDEEYGLNLGAVDYIAKPFNQAIVRARVNTHMSLKRKTDLLERYALLDGLTGIPNRRHFDNLFEKEARRCLREGQPLSVIMMDIDHFKGFNDHYGHGAGDQCLQRVADALNGAMARPGDALCRYGGEEFVALLPGTDAEGAREVAEHLRQAVEGLAITHKYSSVGPVVTVSLGTATLDTNRDPEADRKSLLKSADEALYSAKEAGRNRVG</sequence>
<dbReference type="SUPFAM" id="SSF52172">
    <property type="entry name" value="CheY-like"/>
    <property type="match status" value="1"/>
</dbReference>
<name>A0A1I1P8Z9_9GAMM</name>
<dbReference type="Pfam" id="PF00072">
    <property type="entry name" value="Response_reg"/>
    <property type="match status" value="1"/>
</dbReference>
<dbReference type="GO" id="GO:1902201">
    <property type="term" value="P:negative regulation of bacterial-type flagellum-dependent cell motility"/>
    <property type="evidence" value="ECO:0007669"/>
    <property type="project" value="TreeGrafter"/>
</dbReference>
<keyword evidence="8" id="KW-1185">Reference proteome</keyword>
<keyword evidence="4" id="KW-0597">Phosphoprotein</keyword>
<dbReference type="EC" id="2.7.7.65" evidence="2"/>
<dbReference type="InterPro" id="IPR000160">
    <property type="entry name" value="GGDEF_dom"/>
</dbReference>
<dbReference type="InterPro" id="IPR029787">
    <property type="entry name" value="Nucleotide_cyclase"/>
</dbReference>
<comment type="cofactor">
    <cofactor evidence="1">
        <name>Mg(2+)</name>
        <dbReference type="ChEBI" id="CHEBI:18420"/>
    </cofactor>
</comment>
<dbReference type="RefSeq" id="WP_093427153.1">
    <property type="nucleotide sequence ID" value="NZ_FOMJ01000001.1"/>
</dbReference>
<dbReference type="PANTHER" id="PTHR45138">
    <property type="entry name" value="REGULATORY COMPONENTS OF SENSORY TRANSDUCTION SYSTEM"/>
    <property type="match status" value="1"/>
</dbReference>
<dbReference type="InterPro" id="IPR001789">
    <property type="entry name" value="Sig_transdc_resp-reg_receiver"/>
</dbReference>
<dbReference type="PROSITE" id="PS50110">
    <property type="entry name" value="RESPONSE_REGULATORY"/>
    <property type="match status" value="1"/>
</dbReference>
<dbReference type="AlphaFoldDB" id="A0A1I1P8Z9"/>
<dbReference type="Pfam" id="PF00990">
    <property type="entry name" value="GGDEF"/>
    <property type="match status" value="1"/>
</dbReference>
<comment type="catalytic activity">
    <reaction evidence="3">
        <text>2 GTP = 3',3'-c-di-GMP + 2 diphosphate</text>
        <dbReference type="Rhea" id="RHEA:24898"/>
        <dbReference type="ChEBI" id="CHEBI:33019"/>
        <dbReference type="ChEBI" id="CHEBI:37565"/>
        <dbReference type="ChEBI" id="CHEBI:58805"/>
        <dbReference type="EC" id="2.7.7.65"/>
    </reaction>
</comment>
<evidence type="ECO:0000259" key="6">
    <source>
        <dbReference type="PROSITE" id="PS50887"/>
    </source>
</evidence>
<dbReference type="SUPFAM" id="SSF55073">
    <property type="entry name" value="Nucleotide cyclase"/>
    <property type="match status" value="1"/>
</dbReference>
<dbReference type="InterPro" id="IPR050469">
    <property type="entry name" value="Diguanylate_Cyclase"/>
</dbReference>
<dbReference type="FunFam" id="3.30.70.270:FF:000001">
    <property type="entry name" value="Diguanylate cyclase domain protein"/>
    <property type="match status" value="1"/>
</dbReference>
<dbReference type="GO" id="GO:0052621">
    <property type="term" value="F:diguanylate cyclase activity"/>
    <property type="evidence" value="ECO:0007669"/>
    <property type="project" value="UniProtKB-EC"/>
</dbReference>
<dbReference type="InterPro" id="IPR043128">
    <property type="entry name" value="Rev_trsase/Diguanyl_cyclase"/>
</dbReference>
<accession>A0A1I1P8Z9</accession>
<reference evidence="7 8" key="1">
    <citation type="submission" date="2016-10" db="EMBL/GenBank/DDBJ databases">
        <authorList>
            <person name="de Groot N.N."/>
        </authorList>
    </citation>
    <scope>NUCLEOTIDE SEQUENCE [LARGE SCALE GENOMIC DNA]</scope>
    <source>
        <strain evidence="7 8">HL3</strain>
    </source>
</reference>
<evidence type="ECO:0000256" key="3">
    <source>
        <dbReference type="ARBA" id="ARBA00034247"/>
    </source>
</evidence>
<dbReference type="GO" id="GO:0000160">
    <property type="term" value="P:phosphorelay signal transduction system"/>
    <property type="evidence" value="ECO:0007669"/>
    <property type="project" value="InterPro"/>
</dbReference>
<dbReference type="Gene3D" id="3.30.70.270">
    <property type="match status" value="1"/>
</dbReference>
<dbReference type="CDD" id="cd01949">
    <property type="entry name" value="GGDEF"/>
    <property type="match status" value="1"/>
</dbReference>
<dbReference type="STRING" id="1123397.SAMN05660831_00501"/>
<dbReference type="CDD" id="cd19920">
    <property type="entry name" value="REC_PA4781-like"/>
    <property type="match status" value="1"/>
</dbReference>
<dbReference type="GO" id="GO:0005886">
    <property type="term" value="C:plasma membrane"/>
    <property type="evidence" value="ECO:0007669"/>
    <property type="project" value="TreeGrafter"/>
</dbReference>
<gene>
    <name evidence="7" type="ORF">SAMN05660831_00501</name>
</gene>
<dbReference type="OrthoDB" id="9773156at2"/>
<dbReference type="PANTHER" id="PTHR45138:SF9">
    <property type="entry name" value="DIGUANYLATE CYCLASE DGCM-RELATED"/>
    <property type="match status" value="1"/>
</dbReference>
<feature type="modified residue" description="4-aspartylphosphate" evidence="4">
    <location>
        <position position="60"/>
    </location>
</feature>
<evidence type="ECO:0000256" key="4">
    <source>
        <dbReference type="PROSITE-ProRule" id="PRU00169"/>
    </source>
</evidence>
<proteinExistence type="predicted"/>
<dbReference type="Gene3D" id="3.40.50.2300">
    <property type="match status" value="1"/>
</dbReference>
<evidence type="ECO:0000256" key="1">
    <source>
        <dbReference type="ARBA" id="ARBA00001946"/>
    </source>
</evidence>
<dbReference type="NCBIfam" id="TIGR00254">
    <property type="entry name" value="GGDEF"/>
    <property type="match status" value="1"/>
</dbReference>
<dbReference type="SMART" id="SM00448">
    <property type="entry name" value="REC"/>
    <property type="match status" value="1"/>
</dbReference>
<dbReference type="InterPro" id="IPR011006">
    <property type="entry name" value="CheY-like_superfamily"/>
</dbReference>
<feature type="domain" description="Response regulatory" evidence="5">
    <location>
        <begin position="9"/>
        <end position="127"/>
    </location>
</feature>
<dbReference type="SMART" id="SM00267">
    <property type="entry name" value="GGDEF"/>
    <property type="match status" value="1"/>
</dbReference>
<feature type="domain" description="GGDEF" evidence="6">
    <location>
        <begin position="170"/>
        <end position="305"/>
    </location>
</feature>
<dbReference type="GO" id="GO:0043709">
    <property type="term" value="P:cell adhesion involved in single-species biofilm formation"/>
    <property type="evidence" value="ECO:0007669"/>
    <property type="project" value="TreeGrafter"/>
</dbReference>
<dbReference type="Proteomes" id="UP000198611">
    <property type="component" value="Unassembled WGS sequence"/>
</dbReference>
<protein>
    <recommendedName>
        <fullName evidence="2">diguanylate cyclase</fullName>
        <ecNumber evidence="2">2.7.7.65</ecNumber>
    </recommendedName>
</protein>
<organism evidence="7 8">
    <name type="scientific">Thiohalospira halophila DSM 15071</name>
    <dbReference type="NCBI Taxonomy" id="1123397"/>
    <lineage>
        <taxon>Bacteria</taxon>
        <taxon>Pseudomonadati</taxon>
        <taxon>Pseudomonadota</taxon>
        <taxon>Gammaproteobacteria</taxon>
        <taxon>Thiohalospirales</taxon>
        <taxon>Thiohalospiraceae</taxon>
        <taxon>Thiohalospira</taxon>
    </lineage>
</organism>
<dbReference type="EMBL" id="FOMJ01000001">
    <property type="protein sequence ID" value="SFD02490.1"/>
    <property type="molecule type" value="Genomic_DNA"/>
</dbReference>
<evidence type="ECO:0000256" key="2">
    <source>
        <dbReference type="ARBA" id="ARBA00012528"/>
    </source>
</evidence>
<evidence type="ECO:0000313" key="8">
    <source>
        <dbReference type="Proteomes" id="UP000198611"/>
    </source>
</evidence>